<dbReference type="PANTHER" id="PTHR31977:SF1">
    <property type="entry name" value="UPF0696 PROTEIN C11ORF68"/>
    <property type="match status" value="1"/>
</dbReference>
<evidence type="ECO:0000256" key="1">
    <source>
        <dbReference type="ARBA" id="ARBA00010568"/>
    </source>
</evidence>
<name>A0A813EZH8_POLGL</name>
<dbReference type="SUPFAM" id="SSF55418">
    <property type="entry name" value="eIF4e-like"/>
    <property type="match status" value="1"/>
</dbReference>
<evidence type="ECO:0000313" key="3">
    <source>
        <dbReference type="Proteomes" id="UP000654075"/>
    </source>
</evidence>
<organism evidence="2 3">
    <name type="scientific">Polarella glacialis</name>
    <name type="common">Dinoflagellate</name>
    <dbReference type="NCBI Taxonomy" id="89957"/>
    <lineage>
        <taxon>Eukaryota</taxon>
        <taxon>Sar</taxon>
        <taxon>Alveolata</taxon>
        <taxon>Dinophyceae</taxon>
        <taxon>Suessiales</taxon>
        <taxon>Suessiaceae</taxon>
        <taxon>Polarella</taxon>
    </lineage>
</organism>
<gene>
    <name evidence="2" type="ORF">PGLA1383_LOCUS25214</name>
</gene>
<dbReference type="Pfam" id="PF08939">
    <property type="entry name" value="Bles03"/>
    <property type="match status" value="1"/>
</dbReference>
<dbReference type="EMBL" id="CAJNNV010021009">
    <property type="protein sequence ID" value="CAE8607278.1"/>
    <property type="molecule type" value="Genomic_DNA"/>
</dbReference>
<dbReference type="Gene3D" id="3.30.760.10">
    <property type="entry name" value="RNA Cap, Translation Initiation Factor Eif4e"/>
    <property type="match status" value="1"/>
</dbReference>
<dbReference type="AlphaFoldDB" id="A0A813EZH8"/>
<keyword evidence="3" id="KW-1185">Reference proteome</keyword>
<comment type="caution">
    <text evidence="2">The sequence shown here is derived from an EMBL/GenBank/DDBJ whole genome shotgun (WGS) entry which is preliminary data.</text>
</comment>
<dbReference type="Proteomes" id="UP000654075">
    <property type="component" value="Unassembled WGS sequence"/>
</dbReference>
<protein>
    <submittedName>
        <fullName evidence="2">Uncharacterized protein</fullName>
    </submittedName>
</protein>
<dbReference type="OrthoDB" id="438292at2759"/>
<dbReference type="InterPro" id="IPR015034">
    <property type="entry name" value="Bles03"/>
</dbReference>
<dbReference type="InterPro" id="IPR023398">
    <property type="entry name" value="TIF_eIF4e-like"/>
</dbReference>
<accession>A0A813EZH8</accession>
<reference evidence="2" key="1">
    <citation type="submission" date="2021-02" db="EMBL/GenBank/DDBJ databases">
        <authorList>
            <person name="Dougan E. K."/>
            <person name="Rhodes N."/>
            <person name="Thang M."/>
            <person name="Chan C."/>
        </authorList>
    </citation>
    <scope>NUCLEOTIDE SEQUENCE</scope>
</reference>
<proteinExistence type="inferred from homology"/>
<comment type="similarity">
    <text evidence="1">Belongs to the UPF0696 family.</text>
</comment>
<sequence length="239" mass="26836">MVKTLREGYQQRERQKGIPCQYHRPAKHCQSQKGSGLFLSMQQGNQAVRSPCKGFLKLKPSQLDWEKYCFLIIRVPRTENINGEASQENTEAVTDAWERSCLGLSGDAAKKQLFALASGHKMLVAKWLFSAHLDVMDVVWPCIASAVASGSLGFSAKVGGDLPARRGQICCVYLENFMDTKDVHRVRDKLSSIITSAWGRPIELMLKPDLYTHCGIYSGNRWKVPPVLDRFKTPGHGRR</sequence>
<dbReference type="PANTHER" id="PTHR31977">
    <property type="entry name" value="UPF0696 PROTEIN C11ORF68"/>
    <property type="match status" value="1"/>
</dbReference>
<dbReference type="OMA" id="PRTENIN"/>
<evidence type="ECO:0000313" key="2">
    <source>
        <dbReference type="EMBL" id="CAE8607278.1"/>
    </source>
</evidence>